<dbReference type="EMBL" id="CAIF01000142">
    <property type="protein sequence ID" value="CCH44554.1"/>
    <property type="molecule type" value="Genomic_DNA"/>
</dbReference>
<reference evidence="1 2" key="1">
    <citation type="journal article" date="2012" name="Eukaryot. Cell">
        <title>Draft genome sequence of Wickerhamomyces ciferrii NRRL Y-1031 F-60-10.</title>
        <authorList>
            <person name="Schneider J."/>
            <person name="Andrea H."/>
            <person name="Blom J."/>
            <person name="Jaenicke S."/>
            <person name="Ruckert C."/>
            <person name="Schorsch C."/>
            <person name="Szczepanowski R."/>
            <person name="Farwick M."/>
            <person name="Goesmann A."/>
            <person name="Puhler A."/>
            <person name="Schaffer S."/>
            <person name="Tauch A."/>
            <person name="Kohler T."/>
            <person name="Brinkrolf K."/>
        </authorList>
    </citation>
    <scope>NUCLEOTIDE SEQUENCE [LARGE SCALE GENOMIC DNA]</scope>
    <source>
        <strain evidence="2">ATCC 14091 / BCRC 22168 / CBS 111 / JCM 3599 / NBRC 0793 / NRRL Y-1031 F-60-10</strain>
    </source>
</reference>
<comment type="caution">
    <text evidence="1">The sequence shown here is derived from an EMBL/GenBank/DDBJ whole genome shotgun (WGS) entry which is preliminary data.</text>
</comment>
<evidence type="ECO:0000313" key="1">
    <source>
        <dbReference type="EMBL" id="CCH44554.1"/>
    </source>
</evidence>
<protein>
    <submittedName>
        <fullName evidence="1">Uncharacterized protein</fullName>
    </submittedName>
</protein>
<gene>
    <name evidence="1" type="ORF">BN7_4120</name>
</gene>
<dbReference type="AlphaFoldDB" id="K0KT56"/>
<proteinExistence type="predicted"/>
<sequence length="479" mass="56334">MNTDGIGLETSLKWAYHYGDRYYLNRWYENETNGFRNVSKLFNNPYELGRVAYWRCKSKIIYPLKYQTSKASKFMKIKCWVPIKRAFRKKPKDEDIELSNMRTYSGATYFGVLPRDIWLTVLLHTEESDKFKLLQLNREWLTSIAPACYKRVHCLLAISSTDKLKKNDQCYLSVGPDSSYESTSNAYNIYLRSKESRLFDYEILDIERYNEGSSNPDNHVTLITNIKSIRSFLDNTMRNTRSKMRQYIQEFSIDTIFLEGSDWNKFKTDYIVEEIRNIETKDKYTSSSSTNKGPISASRYCGEYDWKNRVRRRVMGMYDGEALYYNGDNQYGKVYPNDVYKQELEIINRSLGNIKNGRRRAIFNSDLNQKFDNECLLNQRLEENLLNTDPQRVLSTHYTENLKHSTDDLSIVHRSFYTESQIADLIEDIMDIYSVRNKSNDVGVCPSLFSGMESSSAVYYDPQTIMYVPDQIILNRILD</sequence>
<accession>K0KT56</accession>
<dbReference type="HOGENOM" id="CLU_043708_0_0_1"/>
<dbReference type="InParanoid" id="K0KT56"/>
<name>K0KT56_WICCF</name>
<keyword evidence="2" id="KW-1185">Reference proteome</keyword>
<organism evidence="1 2">
    <name type="scientific">Wickerhamomyces ciferrii (strain ATCC 14091 / BCRC 22168 / CBS 111 / JCM 3599 / NBRC 0793 / NRRL Y-1031 F-60-10)</name>
    <name type="common">Yeast</name>
    <name type="synonym">Pichia ciferrii</name>
    <dbReference type="NCBI Taxonomy" id="1206466"/>
    <lineage>
        <taxon>Eukaryota</taxon>
        <taxon>Fungi</taxon>
        <taxon>Dikarya</taxon>
        <taxon>Ascomycota</taxon>
        <taxon>Saccharomycotina</taxon>
        <taxon>Saccharomycetes</taxon>
        <taxon>Phaffomycetales</taxon>
        <taxon>Wickerhamomycetaceae</taxon>
        <taxon>Wickerhamomyces</taxon>
    </lineage>
</organism>
<dbReference type="Proteomes" id="UP000009328">
    <property type="component" value="Unassembled WGS sequence"/>
</dbReference>
<evidence type="ECO:0000313" key="2">
    <source>
        <dbReference type="Proteomes" id="UP000009328"/>
    </source>
</evidence>